<sequence>MDSSCVLLALCVAFRKSTLHAAKMRALRRRLYEEIARDEWQRMVRMRHYVTLYCLKDPSTASWMDTWTRGTDENFSPPLASPGTSASIG</sequence>
<protein>
    <submittedName>
        <fullName evidence="3">Uncharacterized protein</fullName>
    </submittedName>
</protein>
<dbReference type="Proteomes" id="UP000435112">
    <property type="component" value="Unassembled WGS sequence"/>
</dbReference>
<evidence type="ECO:0000313" key="3">
    <source>
        <dbReference type="EMBL" id="KAE9320698.1"/>
    </source>
</evidence>
<name>A0A6A4EDM1_9STRA</name>
<evidence type="ECO:0000313" key="5">
    <source>
        <dbReference type="Proteomes" id="UP000435112"/>
    </source>
</evidence>
<organism evidence="3 4">
    <name type="scientific">Phytophthora rubi</name>
    <dbReference type="NCBI Taxonomy" id="129364"/>
    <lineage>
        <taxon>Eukaryota</taxon>
        <taxon>Sar</taxon>
        <taxon>Stramenopiles</taxon>
        <taxon>Oomycota</taxon>
        <taxon>Peronosporomycetes</taxon>
        <taxon>Peronosporales</taxon>
        <taxon>Peronosporaceae</taxon>
        <taxon>Phytophthora</taxon>
    </lineage>
</organism>
<feature type="region of interest" description="Disordered" evidence="1">
    <location>
        <begin position="70"/>
        <end position="89"/>
    </location>
</feature>
<evidence type="ECO:0000256" key="1">
    <source>
        <dbReference type="SAM" id="MobiDB-lite"/>
    </source>
</evidence>
<keyword evidence="4" id="KW-1185">Reference proteome</keyword>
<dbReference type="EMBL" id="QXFU01001332">
    <property type="protein sequence ID" value="KAE9004738.1"/>
    <property type="molecule type" value="Genomic_DNA"/>
</dbReference>
<proteinExistence type="predicted"/>
<comment type="caution">
    <text evidence="3">The sequence shown here is derived from an EMBL/GenBank/DDBJ whole genome shotgun (WGS) entry which is preliminary data.</text>
</comment>
<evidence type="ECO:0000313" key="4">
    <source>
        <dbReference type="Proteomes" id="UP000434957"/>
    </source>
</evidence>
<dbReference type="EMBL" id="QXFT01001363">
    <property type="protein sequence ID" value="KAE9320698.1"/>
    <property type="molecule type" value="Genomic_DNA"/>
</dbReference>
<reference evidence="3 4" key="1">
    <citation type="submission" date="2018-08" db="EMBL/GenBank/DDBJ databases">
        <title>Genomic investigation of the strawberry pathogen Phytophthora fragariae indicates pathogenicity is determined by transcriptional variation in three key races.</title>
        <authorList>
            <person name="Adams T.M."/>
            <person name="Armitage A.D."/>
            <person name="Sobczyk M.K."/>
            <person name="Bates H.J."/>
            <person name="Dunwell J.M."/>
            <person name="Nellist C.F."/>
            <person name="Harrison R.J."/>
        </authorList>
    </citation>
    <scope>NUCLEOTIDE SEQUENCE [LARGE SCALE GENOMIC DNA]</scope>
    <source>
        <strain evidence="2 5">SCRP324</strain>
        <strain evidence="3 4">SCRP333</strain>
    </source>
</reference>
<accession>A0A6A4EDM1</accession>
<evidence type="ECO:0000313" key="2">
    <source>
        <dbReference type="EMBL" id="KAE9004738.1"/>
    </source>
</evidence>
<dbReference type="AlphaFoldDB" id="A0A6A4EDM1"/>
<dbReference type="OrthoDB" id="126322at2759"/>
<dbReference type="Proteomes" id="UP000434957">
    <property type="component" value="Unassembled WGS sequence"/>
</dbReference>
<gene>
    <name evidence="2" type="ORF">PR002_g16970</name>
    <name evidence="3" type="ORF">PR003_g17654</name>
</gene>